<evidence type="ECO:0000313" key="1">
    <source>
        <dbReference type="Proteomes" id="UP001732720"/>
    </source>
</evidence>
<accession>A0AC58L2Y6</accession>
<evidence type="ECO:0000313" key="2">
    <source>
        <dbReference type="RefSeq" id="XP_073911501.1"/>
    </source>
</evidence>
<proteinExistence type="predicted"/>
<gene>
    <name evidence="2" type="primary">LOC141417236</name>
</gene>
<sequence>MEKTHPRDGSHNLRMPRESNSGRPGCRWQNRKNRETAETAETANRAALEVQGKSTKTSRCPTMEEVRRQQMWGLREKDNVKKEIIAMEDHDDLMLSSEISSENCEVTNADYETILVLLEKLGMECKDSGSLLKIQDTVHSYKKLIHLKSSHCEVLNRKIKKMEKMISALQKELSETEQEKLEQEKEVCNLRFALKHEEEKRRNAVWLCEKIKEQLIEKEEDYNKEVEMKQQLDMCVRTLDMELKTVRNNLTKALEERNDTQRKLSQEQNARILQDEILANHLCKEKEIEMETEKMSAELQELWDLQTKTGQHAVQMQERVKKYEYLSVHEAYSQYRLRIISSMVTCTFM</sequence>
<dbReference type="Proteomes" id="UP001732720">
    <property type="component" value="Chromosome 15"/>
</dbReference>
<protein>
    <submittedName>
        <fullName evidence="2">Ankyrin repeat domain-containing protein 26-like</fullName>
    </submittedName>
</protein>
<dbReference type="RefSeq" id="XP_073911501.1">
    <property type="nucleotide sequence ID" value="XM_074055400.1"/>
</dbReference>
<name>A0AC58L2Y6_CASCN</name>
<organism evidence="1 2">
    <name type="scientific">Castor canadensis</name>
    <name type="common">American beaver</name>
    <dbReference type="NCBI Taxonomy" id="51338"/>
    <lineage>
        <taxon>Eukaryota</taxon>
        <taxon>Metazoa</taxon>
        <taxon>Chordata</taxon>
        <taxon>Craniata</taxon>
        <taxon>Vertebrata</taxon>
        <taxon>Euteleostomi</taxon>
        <taxon>Mammalia</taxon>
        <taxon>Eutheria</taxon>
        <taxon>Euarchontoglires</taxon>
        <taxon>Glires</taxon>
        <taxon>Rodentia</taxon>
        <taxon>Castorimorpha</taxon>
        <taxon>Castoridae</taxon>
        <taxon>Castor</taxon>
    </lineage>
</organism>
<reference evidence="2" key="1">
    <citation type="submission" date="2025-08" db="UniProtKB">
        <authorList>
            <consortium name="RefSeq"/>
        </authorList>
    </citation>
    <scope>IDENTIFICATION</scope>
</reference>
<keyword evidence="1" id="KW-1185">Reference proteome</keyword>